<dbReference type="Pfam" id="PF13420">
    <property type="entry name" value="Acetyltransf_4"/>
    <property type="match status" value="1"/>
</dbReference>
<reference evidence="2 3" key="1">
    <citation type="submission" date="2019-02" db="EMBL/GenBank/DDBJ databases">
        <title>Genomic Encyclopedia of Type Strains, Phase IV (KMG-IV): sequencing the most valuable type-strain genomes for metagenomic binning, comparative biology and taxonomic classification.</title>
        <authorList>
            <person name="Goeker M."/>
        </authorList>
    </citation>
    <scope>NUCLEOTIDE SEQUENCE [LARGE SCALE GENOMIC DNA]</scope>
    <source>
        <strain evidence="2 3">DSM 45622</strain>
    </source>
</reference>
<accession>A0A4Q7NBW4</accession>
<dbReference type="InterPro" id="IPR000182">
    <property type="entry name" value="GNAT_dom"/>
</dbReference>
<dbReference type="EMBL" id="SGXD01000005">
    <property type="protein sequence ID" value="RZS80107.1"/>
    <property type="molecule type" value="Genomic_DNA"/>
</dbReference>
<evidence type="ECO:0000313" key="3">
    <source>
        <dbReference type="Proteomes" id="UP000293638"/>
    </source>
</evidence>
<dbReference type="Gene3D" id="3.40.630.30">
    <property type="match status" value="1"/>
</dbReference>
<comment type="caution">
    <text evidence="2">The sequence shown here is derived from an EMBL/GenBank/DDBJ whole genome shotgun (WGS) entry which is preliminary data.</text>
</comment>
<evidence type="ECO:0000259" key="1">
    <source>
        <dbReference type="PROSITE" id="PS51186"/>
    </source>
</evidence>
<feature type="domain" description="N-acetyltransferase" evidence="1">
    <location>
        <begin position="1"/>
        <end position="118"/>
    </location>
</feature>
<dbReference type="AlphaFoldDB" id="A0A4Q7NBW4"/>
<dbReference type="PANTHER" id="PTHR43072:SF8">
    <property type="entry name" value="ACYLTRANSFERASE FABY-RELATED"/>
    <property type="match status" value="1"/>
</dbReference>
<dbReference type="InterPro" id="IPR016181">
    <property type="entry name" value="Acyl_CoA_acyltransferase"/>
</dbReference>
<dbReference type="PANTHER" id="PTHR43072">
    <property type="entry name" value="N-ACETYLTRANSFERASE"/>
    <property type="match status" value="1"/>
</dbReference>
<gene>
    <name evidence="2" type="ORF">EV189_3587</name>
</gene>
<sequence>MTAEPRLPWLVAEREGEVVGFAYAAAHRARAAYRWSVDVSVYLHDSERRRGTGRALYTRLLPEVRALRYVSVYAGIALPNPGSVGLHESFGFVPVGVYRNVGWKHGQWRDVGWWQLVPEDPPVEPAEPLAWTP</sequence>
<dbReference type="CDD" id="cd04301">
    <property type="entry name" value="NAT_SF"/>
    <property type="match status" value="1"/>
</dbReference>
<dbReference type="GO" id="GO:0016747">
    <property type="term" value="F:acyltransferase activity, transferring groups other than amino-acyl groups"/>
    <property type="evidence" value="ECO:0007669"/>
    <property type="project" value="InterPro"/>
</dbReference>
<keyword evidence="3" id="KW-1185">Reference proteome</keyword>
<keyword evidence="2" id="KW-0808">Transferase</keyword>
<dbReference type="SUPFAM" id="SSF55729">
    <property type="entry name" value="Acyl-CoA N-acyltransferases (Nat)"/>
    <property type="match status" value="1"/>
</dbReference>
<dbReference type="PROSITE" id="PS51186">
    <property type="entry name" value="GNAT"/>
    <property type="match status" value="1"/>
</dbReference>
<name>A0A4Q7NBW4_9ACTN</name>
<evidence type="ECO:0000313" key="2">
    <source>
        <dbReference type="EMBL" id="RZS80107.1"/>
    </source>
</evidence>
<proteinExistence type="predicted"/>
<dbReference type="Proteomes" id="UP000293638">
    <property type="component" value="Unassembled WGS sequence"/>
</dbReference>
<protein>
    <submittedName>
        <fullName evidence="2">Phosphinothricin acetyltransferase</fullName>
    </submittedName>
</protein>
<organism evidence="2 3">
    <name type="scientific">Motilibacter rhizosphaerae</name>
    <dbReference type="NCBI Taxonomy" id="598652"/>
    <lineage>
        <taxon>Bacteria</taxon>
        <taxon>Bacillati</taxon>
        <taxon>Actinomycetota</taxon>
        <taxon>Actinomycetes</taxon>
        <taxon>Motilibacterales</taxon>
        <taxon>Motilibacteraceae</taxon>
        <taxon>Motilibacter</taxon>
    </lineage>
</organism>